<reference evidence="21" key="1">
    <citation type="submission" date="2020-10" db="EMBL/GenBank/DDBJ databases">
        <authorList>
            <person name="Gilroy R."/>
        </authorList>
    </citation>
    <scope>NUCLEOTIDE SEQUENCE</scope>
    <source>
        <strain evidence="21">35461</strain>
    </source>
</reference>
<comment type="pathway">
    <text evidence="4 18">Amino-acid biosynthesis; L-histidine biosynthesis; L-histidine from 5-phospho-alpha-D-ribose 1-diphosphate: step 1/9.</text>
</comment>
<evidence type="ECO:0000256" key="11">
    <source>
        <dbReference type="ARBA" id="ARBA00022679"/>
    </source>
</evidence>
<keyword evidence="15 18" id="KW-0460">Magnesium</keyword>
<dbReference type="InterPro" id="IPR011322">
    <property type="entry name" value="N-reg_PII-like_a/b"/>
</dbReference>
<dbReference type="InterPro" id="IPR015867">
    <property type="entry name" value="N-reg_PII/ATP_PRibTrfase_C"/>
</dbReference>
<keyword evidence="12 18" id="KW-0479">Metal-binding</keyword>
<dbReference type="InterPro" id="IPR020621">
    <property type="entry name" value="ATP-PRT_HisG_long"/>
</dbReference>
<dbReference type="HAMAP" id="MF_00079">
    <property type="entry name" value="HisG_Long"/>
    <property type="match status" value="1"/>
</dbReference>
<dbReference type="Gene3D" id="3.40.190.10">
    <property type="entry name" value="Periplasmic binding protein-like II"/>
    <property type="match status" value="2"/>
</dbReference>
<protein>
    <recommendedName>
        <fullName evidence="7 18">ATP phosphoribosyltransferase</fullName>
        <shortName evidence="18">ATP-PRT</shortName>
        <shortName evidence="18">ATP-PRTase</shortName>
        <ecNumber evidence="6 18">2.4.2.17</ecNumber>
    </recommendedName>
</protein>
<comment type="cofactor">
    <cofactor evidence="2 18">
        <name>Mg(2+)</name>
        <dbReference type="ChEBI" id="CHEBI:18420"/>
    </cofactor>
</comment>
<evidence type="ECO:0000256" key="1">
    <source>
        <dbReference type="ARBA" id="ARBA00000915"/>
    </source>
</evidence>
<evidence type="ECO:0000256" key="8">
    <source>
        <dbReference type="ARBA" id="ARBA00022490"/>
    </source>
</evidence>
<evidence type="ECO:0000256" key="13">
    <source>
        <dbReference type="ARBA" id="ARBA00022741"/>
    </source>
</evidence>
<keyword evidence="13 18" id="KW-0547">Nucleotide-binding</keyword>
<dbReference type="CDD" id="cd13593">
    <property type="entry name" value="PBP2_HisGL3"/>
    <property type="match status" value="1"/>
</dbReference>
<dbReference type="Pfam" id="PF01634">
    <property type="entry name" value="HisG"/>
    <property type="match status" value="1"/>
</dbReference>
<comment type="catalytic activity">
    <reaction evidence="1 18">
        <text>1-(5-phospho-beta-D-ribosyl)-ATP + diphosphate = 5-phospho-alpha-D-ribose 1-diphosphate + ATP</text>
        <dbReference type="Rhea" id="RHEA:18473"/>
        <dbReference type="ChEBI" id="CHEBI:30616"/>
        <dbReference type="ChEBI" id="CHEBI:33019"/>
        <dbReference type="ChEBI" id="CHEBI:58017"/>
        <dbReference type="ChEBI" id="CHEBI:73183"/>
        <dbReference type="EC" id="2.4.2.17"/>
    </reaction>
</comment>
<comment type="similarity">
    <text evidence="5 18">Belongs to the ATP phosphoribosyltransferase family. Long subfamily.</text>
</comment>
<keyword evidence="8 18" id="KW-0963">Cytoplasm</keyword>
<evidence type="ECO:0000256" key="2">
    <source>
        <dbReference type="ARBA" id="ARBA00001946"/>
    </source>
</evidence>
<dbReference type="Gene3D" id="3.30.70.120">
    <property type="match status" value="1"/>
</dbReference>
<comment type="caution">
    <text evidence="21">The sequence shown here is derived from an EMBL/GenBank/DDBJ whole genome shotgun (WGS) entry which is preliminary data.</text>
</comment>
<dbReference type="EC" id="2.4.2.17" evidence="6 18"/>
<keyword evidence="14 18" id="KW-0067">ATP-binding</keyword>
<comment type="subcellular location">
    <subcellularLocation>
        <location evidence="3 18">Cytoplasm</location>
    </subcellularLocation>
</comment>
<dbReference type="GO" id="GO:0000105">
    <property type="term" value="P:L-histidine biosynthetic process"/>
    <property type="evidence" value="ECO:0007669"/>
    <property type="project" value="UniProtKB-UniRule"/>
</dbReference>
<evidence type="ECO:0000256" key="9">
    <source>
        <dbReference type="ARBA" id="ARBA00022605"/>
    </source>
</evidence>
<dbReference type="FunFam" id="3.30.70.120:FF:000002">
    <property type="entry name" value="ATP phosphoribosyltransferase"/>
    <property type="match status" value="1"/>
</dbReference>
<evidence type="ECO:0000256" key="14">
    <source>
        <dbReference type="ARBA" id="ARBA00022840"/>
    </source>
</evidence>
<dbReference type="InterPro" id="IPR013115">
    <property type="entry name" value="HisG_C"/>
</dbReference>
<evidence type="ECO:0000256" key="16">
    <source>
        <dbReference type="ARBA" id="ARBA00023102"/>
    </source>
</evidence>
<evidence type="ECO:0000259" key="19">
    <source>
        <dbReference type="Pfam" id="PF01634"/>
    </source>
</evidence>
<dbReference type="PANTHER" id="PTHR21403">
    <property type="entry name" value="ATP PHOSPHORIBOSYLTRANSFERASE ATP-PRTASE"/>
    <property type="match status" value="1"/>
</dbReference>
<accession>A0A9D1NMD8</accession>
<dbReference type="AlphaFoldDB" id="A0A9D1NMD8"/>
<dbReference type="NCBIfam" id="TIGR00070">
    <property type="entry name" value="hisG"/>
    <property type="match status" value="1"/>
</dbReference>
<evidence type="ECO:0000256" key="6">
    <source>
        <dbReference type="ARBA" id="ARBA00011946"/>
    </source>
</evidence>
<evidence type="ECO:0000256" key="4">
    <source>
        <dbReference type="ARBA" id="ARBA00004667"/>
    </source>
</evidence>
<keyword evidence="10 18" id="KW-0328">Glycosyltransferase</keyword>
<feature type="domain" description="ATP phosphoribosyltransferase catalytic" evidence="19">
    <location>
        <begin position="49"/>
        <end position="209"/>
    </location>
</feature>
<dbReference type="NCBIfam" id="TIGR03455">
    <property type="entry name" value="HisG_C-term"/>
    <property type="match status" value="1"/>
</dbReference>
<evidence type="ECO:0000256" key="5">
    <source>
        <dbReference type="ARBA" id="ARBA00007955"/>
    </source>
</evidence>
<evidence type="ECO:0000256" key="10">
    <source>
        <dbReference type="ARBA" id="ARBA00022676"/>
    </source>
</evidence>
<organism evidence="21 22">
    <name type="scientific">Candidatus Spyradenecus faecavium</name>
    <dbReference type="NCBI Taxonomy" id="2840947"/>
    <lineage>
        <taxon>Bacteria</taxon>
        <taxon>Pseudomonadati</taxon>
        <taxon>Lentisphaerota</taxon>
        <taxon>Lentisphaeria</taxon>
        <taxon>Lentisphaerales</taxon>
        <taxon>Lentisphaeraceae</taxon>
        <taxon>Lentisphaeraceae incertae sedis</taxon>
        <taxon>Candidatus Spyradenecus</taxon>
    </lineage>
</organism>
<evidence type="ECO:0000313" key="22">
    <source>
        <dbReference type="Proteomes" id="UP000886845"/>
    </source>
</evidence>
<evidence type="ECO:0000256" key="15">
    <source>
        <dbReference type="ARBA" id="ARBA00022842"/>
    </source>
</evidence>
<dbReference type="PANTHER" id="PTHR21403:SF10">
    <property type="entry name" value="ATP PHOSPHORIBOSYLTRANSFERASE"/>
    <property type="match status" value="1"/>
</dbReference>
<name>A0A9D1NMD8_9BACT</name>
<dbReference type="GO" id="GO:0000287">
    <property type="term" value="F:magnesium ion binding"/>
    <property type="evidence" value="ECO:0007669"/>
    <property type="project" value="UniProtKB-UniRule"/>
</dbReference>
<reference evidence="21" key="2">
    <citation type="journal article" date="2021" name="PeerJ">
        <title>Extensive microbial diversity within the chicken gut microbiome revealed by metagenomics and culture.</title>
        <authorList>
            <person name="Gilroy R."/>
            <person name="Ravi A."/>
            <person name="Getino M."/>
            <person name="Pursley I."/>
            <person name="Horton D.L."/>
            <person name="Alikhan N.F."/>
            <person name="Baker D."/>
            <person name="Gharbi K."/>
            <person name="Hall N."/>
            <person name="Watson M."/>
            <person name="Adriaenssens E.M."/>
            <person name="Foster-Nyarko E."/>
            <person name="Jarju S."/>
            <person name="Secka A."/>
            <person name="Antonio M."/>
            <person name="Oren A."/>
            <person name="Chaudhuri R.R."/>
            <person name="La Ragione R."/>
            <person name="Hildebrand F."/>
            <person name="Pallen M.J."/>
        </authorList>
    </citation>
    <scope>NUCLEOTIDE SEQUENCE</scope>
    <source>
        <strain evidence="21">35461</strain>
    </source>
</reference>
<evidence type="ECO:0000256" key="7">
    <source>
        <dbReference type="ARBA" id="ARBA00020998"/>
    </source>
</evidence>
<evidence type="ECO:0000313" key="21">
    <source>
        <dbReference type="EMBL" id="HIV09316.1"/>
    </source>
</evidence>
<keyword evidence="11 18" id="KW-0808">Transferase</keyword>
<gene>
    <name evidence="18" type="primary">hisG</name>
    <name evidence="21" type="ORF">IAC79_04300</name>
</gene>
<dbReference type="GO" id="GO:0005524">
    <property type="term" value="F:ATP binding"/>
    <property type="evidence" value="ECO:0007669"/>
    <property type="project" value="UniProtKB-KW"/>
</dbReference>
<evidence type="ECO:0000259" key="20">
    <source>
        <dbReference type="Pfam" id="PF08029"/>
    </source>
</evidence>
<keyword evidence="9 18" id="KW-0028">Amino-acid biosynthesis</keyword>
<dbReference type="SUPFAM" id="SSF54913">
    <property type="entry name" value="GlnB-like"/>
    <property type="match status" value="1"/>
</dbReference>
<comment type="function">
    <text evidence="17 18">Catalyzes the condensation of ATP and 5-phosphoribose 1-diphosphate to form N'-(5'-phosphoribosyl)-ATP (PR-ATP). Has a crucial role in the pathway because the rate of histidine biosynthesis seems to be controlled primarily by regulation of HisG enzymatic activity.</text>
</comment>
<dbReference type="InterPro" id="IPR013820">
    <property type="entry name" value="ATP_PRibTrfase_cat"/>
</dbReference>
<dbReference type="GO" id="GO:0005737">
    <property type="term" value="C:cytoplasm"/>
    <property type="evidence" value="ECO:0007669"/>
    <property type="project" value="UniProtKB-SubCell"/>
</dbReference>
<dbReference type="SUPFAM" id="SSF53850">
    <property type="entry name" value="Periplasmic binding protein-like II"/>
    <property type="match status" value="1"/>
</dbReference>
<dbReference type="GO" id="GO:0003879">
    <property type="term" value="F:ATP phosphoribosyltransferase activity"/>
    <property type="evidence" value="ECO:0007669"/>
    <property type="project" value="UniProtKB-UniRule"/>
</dbReference>
<evidence type="ECO:0000256" key="12">
    <source>
        <dbReference type="ARBA" id="ARBA00022723"/>
    </source>
</evidence>
<sequence length="289" mass="31658">MPIVLGLPKGSLQESTFNLMKRAGFAMTCSSRSYVPTVNDEQLKCRLIRPQEIARYVELGLLDAGITGFDWIYENGSDVHEVCEMCYSKATSRPVRWVVAVPNDSPIQSVKDLEGKRIATEAVGLARRYLEQHGVKATVEFSWGATEVKAPELVDAIIELTETGSSLRANNLRIVDTVLTSTTRLIANKAAWENPEKRAKIEQIAMLLQGALAAESRVLLKMNAPETQVPAITALLPSLHAPTVNRISAEGWVAIETVILEDEVRDLIPALRAAGAQGIIELALNKVIF</sequence>
<dbReference type="Proteomes" id="UP000886845">
    <property type="component" value="Unassembled WGS sequence"/>
</dbReference>
<keyword evidence="16 18" id="KW-0368">Histidine biosynthesis</keyword>
<dbReference type="EMBL" id="DVOR01000138">
    <property type="protein sequence ID" value="HIV09316.1"/>
    <property type="molecule type" value="Genomic_DNA"/>
</dbReference>
<dbReference type="InterPro" id="IPR001348">
    <property type="entry name" value="ATP_PRibTrfase_HisG"/>
</dbReference>
<feature type="domain" description="Histidine biosynthesis HisG C-terminal" evidence="20">
    <location>
        <begin position="214"/>
        <end position="286"/>
    </location>
</feature>
<evidence type="ECO:0000256" key="17">
    <source>
        <dbReference type="ARBA" id="ARBA00024861"/>
    </source>
</evidence>
<evidence type="ECO:0000256" key="18">
    <source>
        <dbReference type="HAMAP-Rule" id="MF_00079"/>
    </source>
</evidence>
<comment type="activity regulation">
    <text evidence="18">Feedback inhibited by histidine.</text>
</comment>
<proteinExistence type="inferred from homology"/>
<dbReference type="Pfam" id="PF08029">
    <property type="entry name" value="HisG_C"/>
    <property type="match status" value="1"/>
</dbReference>
<evidence type="ECO:0000256" key="3">
    <source>
        <dbReference type="ARBA" id="ARBA00004496"/>
    </source>
</evidence>